<name>Q6J2A8_PSEYM</name>
<geneLocation type="plasmid" evidence="1">
    <name>pPMA4326E</name>
</geneLocation>
<proteinExistence type="predicted"/>
<evidence type="ECO:0000313" key="1">
    <source>
        <dbReference type="EMBL" id="AAT35213.1"/>
    </source>
</evidence>
<sequence length="44" mass="4964">MDNFDLSRPDPADFAMGFMIEQMRQGLSAAQALQALIEHKRKPS</sequence>
<protein>
    <submittedName>
        <fullName evidence="1">Uncharacterized protein</fullName>
    </submittedName>
</protein>
<organism evidence="1">
    <name type="scientific">Pseudomonas syringae pv. maculicola</name>
    <dbReference type="NCBI Taxonomy" id="59511"/>
    <lineage>
        <taxon>Bacteria</taxon>
        <taxon>Pseudomonadati</taxon>
        <taxon>Pseudomonadota</taxon>
        <taxon>Gammaproteobacteria</taxon>
        <taxon>Pseudomonadales</taxon>
        <taxon>Pseudomonadaceae</taxon>
        <taxon>Pseudomonas</taxon>
    </lineage>
</organism>
<keyword evidence="1" id="KW-0614">Plasmid</keyword>
<reference evidence="1" key="1">
    <citation type="journal article" date="2004" name="J. Bacteriol.">
        <title>Nucleotide sequence and evolution of the five-plasmid complement of the phytopathogen Pseudomonas syringae pv. maculicola ES4326.</title>
        <authorList>
            <person name="Stavrinides J."/>
            <person name="Guttman D.S."/>
        </authorList>
    </citation>
    <scope>NUCLEOTIDE SEQUENCE</scope>
    <source>
        <strain evidence="1">ES4326</strain>
        <plasmid evidence="1">pPMA4326E</plasmid>
    </source>
</reference>
<accession>Q6J2A8</accession>
<gene>
    <name evidence="1" type="ORF">PMA4326E01</name>
</gene>
<dbReference type="AlphaFoldDB" id="Q6J2A8"/>
<dbReference type="EMBL" id="AY603983">
    <property type="protein sequence ID" value="AAT35213.1"/>
    <property type="molecule type" value="Genomic_DNA"/>
</dbReference>